<reference evidence="3 4" key="1">
    <citation type="submission" date="2018-11" db="EMBL/GenBank/DDBJ databases">
        <title>Draft genome sequence of Cellulomonas takizawaensis strain TKZ-21.</title>
        <authorList>
            <person name="Yamamura H."/>
            <person name="Hayashi T."/>
            <person name="Hamada M."/>
            <person name="Serisawa Y."/>
            <person name="Matsuyama K."/>
            <person name="Nakagawa Y."/>
            <person name="Otoguro M."/>
            <person name="Yanagida F."/>
            <person name="Hayakawa M."/>
        </authorList>
    </citation>
    <scope>NUCLEOTIDE SEQUENCE [LARGE SCALE GENOMIC DNA]</scope>
    <source>
        <strain evidence="3 4">TKZ-21</strain>
    </source>
</reference>
<keyword evidence="4" id="KW-1185">Reference proteome</keyword>
<accession>A0A401UWF5</accession>
<organism evidence="3 4">
    <name type="scientific">Cellulomonas algicola</name>
    <dbReference type="NCBI Taxonomy" id="2071633"/>
    <lineage>
        <taxon>Bacteria</taxon>
        <taxon>Bacillati</taxon>
        <taxon>Actinomycetota</taxon>
        <taxon>Actinomycetes</taxon>
        <taxon>Micrococcales</taxon>
        <taxon>Cellulomonadaceae</taxon>
        <taxon>Cellulomonas</taxon>
    </lineage>
</organism>
<evidence type="ECO:0000256" key="1">
    <source>
        <dbReference type="SAM" id="MobiDB-lite"/>
    </source>
</evidence>
<evidence type="ECO:0000256" key="2">
    <source>
        <dbReference type="SAM" id="Phobius"/>
    </source>
</evidence>
<protein>
    <recommendedName>
        <fullName evidence="5">Aromatic ring-opening dioxygenase LigA</fullName>
    </recommendedName>
</protein>
<dbReference type="OrthoDB" id="5243687at2"/>
<feature type="compositionally biased region" description="Basic and acidic residues" evidence="1">
    <location>
        <begin position="145"/>
        <end position="155"/>
    </location>
</feature>
<keyword evidence="2" id="KW-0472">Membrane</keyword>
<proteinExistence type="predicted"/>
<evidence type="ECO:0000313" key="4">
    <source>
        <dbReference type="Proteomes" id="UP000288246"/>
    </source>
</evidence>
<evidence type="ECO:0008006" key="5">
    <source>
        <dbReference type="Google" id="ProtNLM"/>
    </source>
</evidence>
<comment type="caution">
    <text evidence="3">The sequence shown here is derived from an EMBL/GenBank/DDBJ whole genome shotgun (WGS) entry which is preliminary data.</text>
</comment>
<feature type="region of interest" description="Disordered" evidence="1">
    <location>
        <begin position="140"/>
        <end position="161"/>
    </location>
</feature>
<feature type="transmembrane region" description="Helical" evidence="2">
    <location>
        <begin position="105"/>
        <end position="130"/>
    </location>
</feature>
<keyword evidence="2" id="KW-1133">Transmembrane helix</keyword>
<dbReference type="RefSeq" id="WP_124341534.1">
    <property type="nucleotide sequence ID" value="NZ_BHYL01000042.1"/>
</dbReference>
<gene>
    <name evidence="3" type="ORF">CTKZ_05500</name>
</gene>
<dbReference type="Proteomes" id="UP000288246">
    <property type="component" value="Unassembled WGS sequence"/>
</dbReference>
<name>A0A401UWF5_9CELL</name>
<evidence type="ECO:0000313" key="3">
    <source>
        <dbReference type="EMBL" id="GCD18988.1"/>
    </source>
</evidence>
<dbReference type="AlphaFoldDB" id="A0A401UWF5"/>
<keyword evidence="2" id="KW-0812">Transmembrane</keyword>
<sequence>MSARARRRPARLLGTLVLALGALLAVAGVATWFGVGASLGQEEIHVSDDAPAFAGQLVDTPWEAWSQAEAIRGHAMAESDGRTYAELDQDDAARPMVQTASFLRASLMTSVIAFGVSLLVVGVGVGFLLAGSALRSLAASSTGPDARRDTSDETRPVAVPA</sequence>
<dbReference type="EMBL" id="BHYL01000042">
    <property type="protein sequence ID" value="GCD18988.1"/>
    <property type="molecule type" value="Genomic_DNA"/>
</dbReference>